<accession>D8UDW6</accession>
<feature type="compositionally biased region" description="Low complexity" evidence="1">
    <location>
        <begin position="370"/>
        <end position="384"/>
    </location>
</feature>
<protein>
    <recommendedName>
        <fullName evidence="5">O-fucosyltransferase family protein</fullName>
    </recommendedName>
</protein>
<proteinExistence type="predicted"/>
<keyword evidence="2" id="KW-0732">Signal</keyword>
<evidence type="ECO:0000256" key="2">
    <source>
        <dbReference type="SAM" id="SignalP"/>
    </source>
</evidence>
<evidence type="ECO:0008006" key="5">
    <source>
        <dbReference type="Google" id="ProtNLM"/>
    </source>
</evidence>
<dbReference type="EMBL" id="GL378386">
    <property type="protein sequence ID" value="EFJ42163.1"/>
    <property type="molecule type" value="Genomic_DNA"/>
</dbReference>
<evidence type="ECO:0000313" key="3">
    <source>
        <dbReference type="EMBL" id="EFJ42163.1"/>
    </source>
</evidence>
<dbReference type="Proteomes" id="UP000001058">
    <property type="component" value="Unassembled WGS sequence"/>
</dbReference>
<feature type="region of interest" description="Disordered" evidence="1">
    <location>
        <begin position="370"/>
        <end position="395"/>
    </location>
</feature>
<evidence type="ECO:0000256" key="1">
    <source>
        <dbReference type="SAM" id="MobiDB-lite"/>
    </source>
</evidence>
<name>D8UDW6_VOLCA</name>
<feature type="signal peptide" evidence="2">
    <location>
        <begin position="1"/>
        <end position="24"/>
    </location>
</feature>
<dbReference type="OrthoDB" id="549602at2759"/>
<feature type="compositionally biased region" description="Basic residues" evidence="1">
    <location>
        <begin position="45"/>
        <end position="57"/>
    </location>
</feature>
<feature type="compositionally biased region" description="Low complexity" evidence="1">
    <location>
        <begin position="531"/>
        <end position="545"/>
    </location>
</feature>
<dbReference type="KEGG" id="vcn:VOLCADRAFT_97883"/>
<dbReference type="GeneID" id="9622586"/>
<feature type="region of interest" description="Disordered" evidence="1">
    <location>
        <begin position="25"/>
        <end position="66"/>
    </location>
</feature>
<dbReference type="AlphaFoldDB" id="D8UDW6"/>
<evidence type="ECO:0000313" key="4">
    <source>
        <dbReference type="Proteomes" id="UP000001058"/>
    </source>
</evidence>
<feature type="compositionally biased region" description="Low complexity" evidence="1">
    <location>
        <begin position="569"/>
        <end position="579"/>
    </location>
</feature>
<organism evidence="4">
    <name type="scientific">Volvox carteri f. nagariensis</name>
    <dbReference type="NCBI Taxonomy" id="3068"/>
    <lineage>
        <taxon>Eukaryota</taxon>
        <taxon>Viridiplantae</taxon>
        <taxon>Chlorophyta</taxon>
        <taxon>core chlorophytes</taxon>
        <taxon>Chlorophyceae</taxon>
        <taxon>CS clade</taxon>
        <taxon>Chlamydomonadales</taxon>
        <taxon>Volvocaceae</taxon>
        <taxon>Volvox</taxon>
    </lineage>
</organism>
<keyword evidence="4" id="KW-1185">Reference proteome</keyword>
<feature type="region of interest" description="Disordered" evidence="1">
    <location>
        <begin position="529"/>
        <end position="588"/>
    </location>
</feature>
<dbReference type="InParanoid" id="D8UDW6"/>
<dbReference type="RefSeq" id="XP_002956860.1">
    <property type="nucleotide sequence ID" value="XM_002956814.1"/>
</dbReference>
<reference evidence="3 4" key="1">
    <citation type="journal article" date="2010" name="Science">
        <title>Genomic analysis of organismal complexity in the multicellular green alga Volvox carteri.</title>
        <authorList>
            <person name="Prochnik S.E."/>
            <person name="Umen J."/>
            <person name="Nedelcu A.M."/>
            <person name="Hallmann A."/>
            <person name="Miller S.M."/>
            <person name="Nishii I."/>
            <person name="Ferris P."/>
            <person name="Kuo A."/>
            <person name="Mitros T."/>
            <person name="Fritz-Laylin L.K."/>
            <person name="Hellsten U."/>
            <person name="Chapman J."/>
            <person name="Simakov O."/>
            <person name="Rensing S.A."/>
            <person name="Terry A."/>
            <person name="Pangilinan J."/>
            <person name="Kapitonov V."/>
            <person name="Jurka J."/>
            <person name="Salamov A."/>
            <person name="Shapiro H."/>
            <person name="Schmutz J."/>
            <person name="Grimwood J."/>
            <person name="Lindquist E."/>
            <person name="Lucas S."/>
            <person name="Grigoriev I.V."/>
            <person name="Schmitt R."/>
            <person name="Kirk D."/>
            <person name="Rokhsar D.S."/>
        </authorList>
    </citation>
    <scope>NUCLEOTIDE SEQUENCE [LARGE SCALE GENOMIC DNA]</scope>
    <source>
        <strain evidence="4">f. Nagariensis / Eve</strain>
    </source>
</reference>
<gene>
    <name evidence="3" type="ORF">VOLCADRAFT_97883</name>
</gene>
<sequence length="598" mass="63620">MDPPRSSIAFPFLAFLALQDPGNAQGTRMHGGVDTSSLHDPTRSLRSKSINKSRHGGNTRPKPPQTGPFLIPLLPYGLSNQIVALKEALALAVVLNYTVVTLGFWPHRSEVAAAAGQHLEPGALTHRAVLELDAEEGEERNVEKSAEKQLQRINASEVIPFDMVFDRSSLASLVRVITWEEAIRQYGWSQSKGADALILLSRASGLDLVLEKVAAAGFMYTEHIHTARQYDFSCDSRGLSWLVRTYTTQVSLRLKKSAWITQIARNFVQEALAGWALRQQQQGEGEGEGEERKVETAVAMSAGFGPSAGATIPHYIAVHVRPYPDECLDYFVNMTQYDPGAASQVCSNPKLLIKIVSLVRKLVETRDAAAAVAGGTSGSPEQEPSGGGTMEWSPPPATIAPVPVPAAVFVMTHPRLRRVVEAEMSRLWESVKFSSEAILNSTDDPAHAAAVAAFSSNSTSSSPPSSPLPYLFFLGLSDLPPELRNHVASTSLLSMVEQQVCRQAEDFIGSKASSISVLVAQERVEGERLEAGGASPGGAAAVDGAGAQGGEEGAPGAASQDGDEREVQDAAVAMSDSAGSGSGGYGNDGRLSRITVLV</sequence>
<feature type="chain" id="PRO_5003124410" description="O-fucosyltransferase family protein" evidence="2">
    <location>
        <begin position="25"/>
        <end position="598"/>
    </location>
</feature>